<dbReference type="EMBL" id="MN740471">
    <property type="protein sequence ID" value="QHU28311.1"/>
    <property type="molecule type" value="Genomic_DNA"/>
</dbReference>
<dbReference type="AlphaFoldDB" id="A0A6C0LF25"/>
<sequence length="143" mass="17068">MSGFNTFINAKLDLNNAKEAYLEKNPLQIGPDERIHDFELRQQNELESPAAILNERIQKCLKRGEVLGRINKEFQINLKNNATKEDEDEYYRLGTQRVEYEQSCIPTTSMFDWRYKRGGKTKRRKNSKKTKRRKNSKKTKRRR</sequence>
<feature type="region of interest" description="Disordered" evidence="1">
    <location>
        <begin position="115"/>
        <end position="143"/>
    </location>
</feature>
<accession>A0A6C0LF25</accession>
<feature type="compositionally biased region" description="Basic residues" evidence="1">
    <location>
        <begin position="116"/>
        <end position="143"/>
    </location>
</feature>
<name>A0A6C0LF25_9ZZZZ</name>
<reference evidence="2" key="1">
    <citation type="journal article" date="2020" name="Nature">
        <title>Giant virus diversity and host interactions through global metagenomics.</title>
        <authorList>
            <person name="Schulz F."/>
            <person name="Roux S."/>
            <person name="Paez-Espino D."/>
            <person name="Jungbluth S."/>
            <person name="Walsh D.A."/>
            <person name="Denef V.J."/>
            <person name="McMahon K.D."/>
            <person name="Konstantinidis K.T."/>
            <person name="Eloe-Fadrosh E.A."/>
            <person name="Kyrpides N.C."/>
            <person name="Woyke T."/>
        </authorList>
    </citation>
    <scope>NUCLEOTIDE SEQUENCE</scope>
    <source>
        <strain evidence="2">GVMAG-M-3300027770-73</strain>
    </source>
</reference>
<proteinExistence type="predicted"/>
<protein>
    <submittedName>
        <fullName evidence="2">Uncharacterized protein</fullName>
    </submittedName>
</protein>
<evidence type="ECO:0000313" key="2">
    <source>
        <dbReference type="EMBL" id="QHU28311.1"/>
    </source>
</evidence>
<evidence type="ECO:0000256" key="1">
    <source>
        <dbReference type="SAM" id="MobiDB-lite"/>
    </source>
</evidence>
<organism evidence="2">
    <name type="scientific">viral metagenome</name>
    <dbReference type="NCBI Taxonomy" id="1070528"/>
    <lineage>
        <taxon>unclassified sequences</taxon>
        <taxon>metagenomes</taxon>
        <taxon>organismal metagenomes</taxon>
    </lineage>
</organism>